<evidence type="ECO:0000313" key="7">
    <source>
        <dbReference type="EMBL" id="ERJ93404.1"/>
    </source>
</evidence>
<comment type="caution">
    <text evidence="7">The sequence shown here is derived from an EMBL/GenBank/DDBJ whole genome shotgun (WGS) entry which is preliminary data.</text>
</comment>
<dbReference type="Proteomes" id="UP000016649">
    <property type="component" value="Unassembled WGS sequence"/>
</dbReference>
<dbReference type="PANTHER" id="PTHR43401:SF2">
    <property type="entry name" value="L-THREONINE 3-DEHYDROGENASE"/>
    <property type="match status" value="1"/>
</dbReference>
<reference evidence="7 8" key="1">
    <citation type="submission" date="2013-08" db="EMBL/GenBank/DDBJ databases">
        <authorList>
            <person name="Weinstock G."/>
            <person name="Sodergren E."/>
            <person name="Wylie T."/>
            <person name="Fulton L."/>
            <person name="Fulton R."/>
            <person name="Fronick C."/>
            <person name="O'Laughlin M."/>
            <person name="Godfrey J."/>
            <person name="Miner T."/>
            <person name="Herter B."/>
            <person name="Appelbaum E."/>
            <person name="Cordes M."/>
            <person name="Lek S."/>
            <person name="Wollam A."/>
            <person name="Pepin K.H."/>
            <person name="Palsikar V.B."/>
            <person name="Mitreva M."/>
            <person name="Wilson R.K."/>
        </authorList>
    </citation>
    <scope>NUCLEOTIDE SEQUENCE [LARGE SCALE GENOMIC DNA]</scope>
    <source>
        <strain evidence="7 8">ATCC 700332</strain>
    </source>
</reference>
<accession>A0ABN0NZD2</accession>
<dbReference type="InterPro" id="IPR050129">
    <property type="entry name" value="Zn_alcohol_dh"/>
</dbReference>
<comment type="similarity">
    <text evidence="4">Belongs to the zinc-containing alcohol dehydrogenase family.</text>
</comment>
<evidence type="ECO:0000259" key="5">
    <source>
        <dbReference type="Pfam" id="PF00107"/>
    </source>
</evidence>
<dbReference type="SUPFAM" id="SSF50129">
    <property type="entry name" value="GroES-like"/>
    <property type="match status" value="1"/>
</dbReference>
<dbReference type="SUPFAM" id="SSF51735">
    <property type="entry name" value="NAD(P)-binding Rossmann-fold domains"/>
    <property type="match status" value="1"/>
</dbReference>
<evidence type="ECO:0000313" key="8">
    <source>
        <dbReference type="Proteomes" id="UP000016649"/>
    </source>
</evidence>
<feature type="domain" description="Alcohol dehydrogenase-like C-terminal" evidence="5">
    <location>
        <begin position="173"/>
        <end position="300"/>
    </location>
</feature>
<dbReference type="InterPro" id="IPR002328">
    <property type="entry name" value="ADH_Zn_CS"/>
</dbReference>
<organism evidence="7 8">
    <name type="scientific">Treponema lecithinolyticum ATCC 700332</name>
    <dbReference type="NCBI Taxonomy" id="1321815"/>
    <lineage>
        <taxon>Bacteria</taxon>
        <taxon>Pseudomonadati</taxon>
        <taxon>Spirochaetota</taxon>
        <taxon>Spirochaetia</taxon>
        <taxon>Spirochaetales</taxon>
        <taxon>Treponemataceae</taxon>
        <taxon>Treponema</taxon>
    </lineage>
</organism>
<keyword evidence="1 4" id="KW-0479">Metal-binding</keyword>
<dbReference type="Gene3D" id="3.40.50.720">
    <property type="entry name" value="NAD(P)-binding Rossmann-like Domain"/>
    <property type="match status" value="1"/>
</dbReference>
<evidence type="ECO:0000259" key="6">
    <source>
        <dbReference type="Pfam" id="PF08240"/>
    </source>
</evidence>
<dbReference type="Gene3D" id="3.90.180.10">
    <property type="entry name" value="Medium-chain alcohol dehydrogenases, catalytic domain"/>
    <property type="match status" value="1"/>
</dbReference>
<keyword evidence="3" id="KW-0560">Oxidoreductase</keyword>
<evidence type="ECO:0000256" key="2">
    <source>
        <dbReference type="ARBA" id="ARBA00022833"/>
    </source>
</evidence>
<keyword evidence="2 4" id="KW-0862">Zinc</keyword>
<dbReference type="Pfam" id="PF00107">
    <property type="entry name" value="ADH_zinc_N"/>
    <property type="match status" value="1"/>
</dbReference>
<name>A0ABN0NZD2_TRELE</name>
<gene>
    <name evidence="7" type="ORF">HMPREF9193_01080</name>
</gene>
<evidence type="ECO:0000256" key="1">
    <source>
        <dbReference type="ARBA" id="ARBA00022723"/>
    </source>
</evidence>
<dbReference type="InterPro" id="IPR011032">
    <property type="entry name" value="GroES-like_sf"/>
</dbReference>
<dbReference type="PROSITE" id="PS00059">
    <property type="entry name" value="ADH_ZINC"/>
    <property type="match status" value="1"/>
</dbReference>
<dbReference type="EMBL" id="AWVH01000026">
    <property type="protein sequence ID" value="ERJ93404.1"/>
    <property type="molecule type" value="Genomic_DNA"/>
</dbReference>
<sequence length="340" mass="36384">MRALVYMGPKDVRLAEKPIPAVSDTDVLIKVLYCGVCGTDHHIYNGDGGAFAVKPPLVMGHEFSGTVEKIGSKVRKVAPEDLVTVDPNDMCGSCYFCKNVQEQFCTHNRGYGTTVDGGFAEYCAVNEKQVFKLKKETSALAAAMTEPVSCCLHGIDLCKITAGSEILIIGGGPIGMIMLQLARMSGACKIIVSEPVASKRTLAEKLGADITIDPMHENLEAVLKAHTQNISTVIECAGTAGTVESAVRVAGKGATVMLFGLTGPDVSVQIKPDVIFKKELKITSSFINPYTFARTVALIESGRINLNDIITDVVAFEDAARIFKDPELRKKGKTVIKISG</sequence>
<evidence type="ECO:0000256" key="4">
    <source>
        <dbReference type="RuleBase" id="RU361277"/>
    </source>
</evidence>
<keyword evidence="8" id="KW-1185">Reference proteome</keyword>
<evidence type="ECO:0000256" key="3">
    <source>
        <dbReference type="ARBA" id="ARBA00023002"/>
    </source>
</evidence>
<feature type="domain" description="Alcohol dehydrogenase-like N-terminal" evidence="6">
    <location>
        <begin position="24"/>
        <end position="134"/>
    </location>
</feature>
<proteinExistence type="inferred from homology"/>
<dbReference type="InterPro" id="IPR036291">
    <property type="entry name" value="NAD(P)-bd_dom_sf"/>
</dbReference>
<dbReference type="InterPro" id="IPR013154">
    <property type="entry name" value="ADH-like_N"/>
</dbReference>
<dbReference type="CDD" id="cd08234">
    <property type="entry name" value="threonine_DH_like"/>
    <property type="match status" value="1"/>
</dbReference>
<comment type="cofactor">
    <cofactor evidence="4">
        <name>Zn(2+)</name>
        <dbReference type="ChEBI" id="CHEBI:29105"/>
    </cofactor>
</comment>
<dbReference type="Pfam" id="PF08240">
    <property type="entry name" value="ADH_N"/>
    <property type="match status" value="1"/>
</dbReference>
<protein>
    <submittedName>
        <fullName evidence="7">Chlorophyll synthesis pathway protein BchC</fullName>
    </submittedName>
</protein>
<dbReference type="InterPro" id="IPR013149">
    <property type="entry name" value="ADH-like_C"/>
</dbReference>
<dbReference type="PANTHER" id="PTHR43401">
    <property type="entry name" value="L-THREONINE 3-DEHYDROGENASE"/>
    <property type="match status" value="1"/>
</dbReference>